<dbReference type="GO" id="GO:0019976">
    <property type="term" value="F:interleukin-2 binding"/>
    <property type="evidence" value="ECO:0007669"/>
    <property type="project" value="InterPro"/>
</dbReference>
<keyword evidence="12" id="KW-0675">Receptor</keyword>
<dbReference type="GO" id="GO:0016020">
    <property type="term" value="C:membrane"/>
    <property type="evidence" value="ECO:0007669"/>
    <property type="project" value="UniProtKB-SubCell"/>
</dbReference>
<dbReference type="SMART" id="SM00032">
    <property type="entry name" value="CCP"/>
    <property type="match status" value="2"/>
</dbReference>
<evidence type="ECO:0000256" key="16">
    <source>
        <dbReference type="SAM" id="MobiDB-lite"/>
    </source>
</evidence>
<dbReference type="InterPro" id="IPR000436">
    <property type="entry name" value="Sushi_SCR_CCP_dom"/>
</dbReference>
<evidence type="ECO:0000256" key="13">
    <source>
        <dbReference type="ARBA" id="ARBA00023180"/>
    </source>
</evidence>
<dbReference type="eggNOG" id="ENOG502SUAG">
    <property type="taxonomic scope" value="Eukaryota"/>
</dbReference>
<gene>
    <name evidence="19" type="primary">IL2RA</name>
</gene>
<evidence type="ECO:0000259" key="18">
    <source>
        <dbReference type="PROSITE" id="PS50923"/>
    </source>
</evidence>
<feature type="region of interest" description="Disordered" evidence="16">
    <location>
        <begin position="193"/>
        <end position="213"/>
    </location>
</feature>
<comment type="caution">
    <text evidence="15">Lacks conserved residue(s) required for the propagation of feature annotation.</text>
</comment>
<feature type="domain" description="Sushi" evidence="18">
    <location>
        <begin position="116"/>
        <end position="179"/>
    </location>
</feature>
<name>G3UND7_LOXAF</name>
<dbReference type="InterPro" id="IPR035976">
    <property type="entry name" value="Sushi/SCR/CCP_sf"/>
</dbReference>
<evidence type="ECO:0000256" key="8">
    <source>
        <dbReference type="ARBA" id="ARBA00022859"/>
    </source>
</evidence>
<dbReference type="GO" id="GO:0006955">
    <property type="term" value="P:immune response"/>
    <property type="evidence" value="ECO:0007669"/>
    <property type="project" value="UniProtKB-ARBA"/>
</dbReference>
<comment type="subunit">
    <text evidence="14">Non-covalent dimer of an alpha and a beta subunit. IL2R exists in 3 different forms: a high affinity dimer, an intermediate affinity monomer (beta subunit), and a low affinity monomer (alpha subunit). The high and intermediate affinity forms also associate with a gamma subunit.</text>
</comment>
<evidence type="ECO:0000313" key="20">
    <source>
        <dbReference type="Proteomes" id="UP000007646"/>
    </source>
</evidence>
<evidence type="ECO:0000313" key="19">
    <source>
        <dbReference type="Ensembl" id="ENSLAFP00000029346.1"/>
    </source>
</evidence>
<evidence type="ECO:0000256" key="11">
    <source>
        <dbReference type="ARBA" id="ARBA00023157"/>
    </source>
</evidence>
<dbReference type="Pfam" id="PF00084">
    <property type="entry name" value="Sushi"/>
    <property type="match status" value="1"/>
</dbReference>
<evidence type="ECO:0000256" key="1">
    <source>
        <dbReference type="ARBA" id="ARBA00002381"/>
    </source>
</evidence>
<dbReference type="GO" id="GO:0002664">
    <property type="term" value="P:regulation of T cell tolerance induction"/>
    <property type="evidence" value="ECO:0007669"/>
    <property type="project" value="Ensembl"/>
</dbReference>
<dbReference type="SUPFAM" id="SSF57535">
    <property type="entry name" value="Complement control module/SCR domain"/>
    <property type="match status" value="2"/>
</dbReference>
<feature type="transmembrane region" description="Helical" evidence="17">
    <location>
        <begin position="241"/>
        <end position="263"/>
    </location>
</feature>
<reference evidence="19" key="2">
    <citation type="submission" date="2025-08" db="UniProtKB">
        <authorList>
            <consortium name="Ensembl"/>
        </authorList>
    </citation>
    <scope>IDENTIFICATION</scope>
    <source>
        <strain evidence="19">Isolate ISIS603380</strain>
    </source>
</reference>
<keyword evidence="20" id="KW-1185">Reference proteome</keyword>
<dbReference type="FunFam" id="2.20.28.230:FF:000002">
    <property type="entry name" value="Interleukin-2 receptor subunit alpha"/>
    <property type="match status" value="1"/>
</dbReference>
<keyword evidence="8" id="KW-0391">Immunity</keyword>
<dbReference type="PANTHER" id="PTHR10573">
    <property type="entry name" value="INTERLEUKIN-2 RECEPTOR ALPHA CHAIN"/>
    <property type="match status" value="1"/>
</dbReference>
<dbReference type="Proteomes" id="UP000007646">
    <property type="component" value="Unassembled WGS sequence"/>
</dbReference>
<dbReference type="FunCoup" id="G3UND7">
    <property type="interactions" value="49"/>
</dbReference>
<dbReference type="OMA" id="TILNCEC"/>
<keyword evidence="10 17" id="KW-0472">Membrane</keyword>
<keyword evidence="7" id="KW-0677">Repeat</keyword>
<dbReference type="Gene3D" id="2.10.70.10">
    <property type="entry name" value="Complement Module, domain 1"/>
    <property type="match status" value="1"/>
</dbReference>
<accession>G3UND7</accession>
<feature type="region of interest" description="Disordered" evidence="16">
    <location>
        <begin position="86"/>
        <end position="106"/>
    </location>
</feature>
<reference evidence="19" key="3">
    <citation type="submission" date="2025-09" db="UniProtKB">
        <authorList>
            <consortium name="Ensembl"/>
        </authorList>
    </citation>
    <scope>IDENTIFICATION</scope>
    <source>
        <strain evidence="19">Isolate ISIS603380</strain>
    </source>
</reference>
<comment type="function">
    <text evidence="1">Receptor for interleukin-2. The receptor is involved in the regulation of immune tolerance by controlling regulatory T cells (TREGs) activity. TREGs suppress the activation and expansion of autoreactive T-cells.</text>
</comment>
<evidence type="ECO:0000256" key="9">
    <source>
        <dbReference type="ARBA" id="ARBA00022989"/>
    </source>
</evidence>
<proteinExistence type="predicted"/>
<evidence type="ECO:0000256" key="17">
    <source>
        <dbReference type="SAM" id="Phobius"/>
    </source>
</evidence>
<dbReference type="PANTHER" id="PTHR10573:SF0">
    <property type="entry name" value="INTERLEUKIN-2 RECEPTOR SUBUNIT ALPHA"/>
    <property type="match status" value="1"/>
</dbReference>
<evidence type="ECO:0000256" key="14">
    <source>
        <dbReference type="ARBA" id="ARBA00025938"/>
    </source>
</evidence>
<evidence type="ECO:0000256" key="5">
    <source>
        <dbReference type="ARBA" id="ARBA00022692"/>
    </source>
</evidence>
<keyword evidence="9 17" id="KW-1133">Transmembrane helix</keyword>
<sequence>EPSELLISFFFSFAEFCYDGPPEIRYATFKAHTYKNGTILNCECKKGFRRIRNGSPYILCTGNSSHVSWENKCQCMSNSPWYTEKQVTSKPEQEEERKSSEMQSQMQLLDQASLPGHCREPPPWEHEAMERKYHFVVGQTVQYQCIKGYRAQRRGRAESTCRVICGETRWTQPRLTCTNEVIPGSYFHKHGLLSSPGKEEAESSTDTLPESEASCPSITTVSQKYTEAVTTTETFIFTTEYQIAVASCVFLLISILLLSVFTWQRKCRREKREKI</sequence>
<evidence type="ECO:0000256" key="3">
    <source>
        <dbReference type="ARBA" id="ARBA00013445"/>
    </source>
</evidence>
<dbReference type="AlphaFoldDB" id="G3UND7"/>
<dbReference type="GO" id="GO:0006954">
    <property type="term" value="P:inflammatory response"/>
    <property type="evidence" value="ECO:0007669"/>
    <property type="project" value="TreeGrafter"/>
</dbReference>
<dbReference type="Gene3D" id="2.20.28.230">
    <property type="match status" value="2"/>
</dbReference>
<feature type="disulfide bond" evidence="15">
    <location>
        <begin position="118"/>
        <end position="161"/>
    </location>
</feature>
<dbReference type="InterPro" id="IPR015486">
    <property type="entry name" value="IL-2_rcpt_alpha"/>
</dbReference>
<evidence type="ECO:0000256" key="4">
    <source>
        <dbReference type="ARBA" id="ARBA00022659"/>
    </source>
</evidence>
<dbReference type="PROSITE" id="PS50923">
    <property type="entry name" value="SUSHI"/>
    <property type="match status" value="1"/>
</dbReference>
<feature type="compositionally biased region" description="Basic and acidic residues" evidence="16">
    <location>
        <begin position="91"/>
        <end position="100"/>
    </location>
</feature>
<evidence type="ECO:0000256" key="2">
    <source>
        <dbReference type="ARBA" id="ARBA00004479"/>
    </source>
</evidence>
<comment type="subcellular location">
    <subcellularLocation>
        <location evidence="2">Membrane</location>
        <topology evidence="2">Single-pass type I membrane protein</topology>
    </subcellularLocation>
</comment>
<keyword evidence="4 15" id="KW-0768">Sushi</keyword>
<dbReference type="GO" id="GO:0004911">
    <property type="term" value="F:interleukin-2 receptor activity"/>
    <property type="evidence" value="ECO:0007669"/>
    <property type="project" value="Ensembl"/>
</dbReference>
<evidence type="ECO:0000256" key="7">
    <source>
        <dbReference type="ARBA" id="ARBA00022737"/>
    </source>
</evidence>
<evidence type="ECO:0000256" key="6">
    <source>
        <dbReference type="ARBA" id="ARBA00022729"/>
    </source>
</evidence>
<dbReference type="InParanoid" id="G3UND7"/>
<reference evidence="19 20" key="1">
    <citation type="submission" date="2009-06" db="EMBL/GenBank/DDBJ databases">
        <title>The Genome Sequence of Loxodonta africana (African elephant).</title>
        <authorList>
            <person name="Di Palma F."/>
            <person name="Heiman D."/>
            <person name="Young S."/>
            <person name="Johnson J."/>
            <person name="Lander E.S."/>
            <person name="Lindblad-Toh K."/>
        </authorList>
    </citation>
    <scope>NUCLEOTIDE SEQUENCE [LARGE SCALE GENOMIC DNA]</scope>
    <source>
        <strain evidence="19 20">Isolate ISIS603380</strain>
    </source>
</reference>
<organism evidence="19 20">
    <name type="scientific">Loxodonta africana</name>
    <name type="common">African elephant</name>
    <dbReference type="NCBI Taxonomy" id="9785"/>
    <lineage>
        <taxon>Eukaryota</taxon>
        <taxon>Metazoa</taxon>
        <taxon>Chordata</taxon>
        <taxon>Craniata</taxon>
        <taxon>Vertebrata</taxon>
        <taxon>Euteleostomi</taxon>
        <taxon>Mammalia</taxon>
        <taxon>Eutheria</taxon>
        <taxon>Afrotheria</taxon>
        <taxon>Proboscidea</taxon>
        <taxon>Elephantidae</taxon>
        <taxon>Loxodonta</taxon>
    </lineage>
</organism>
<evidence type="ECO:0000256" key="15">
    <source>
        <dbReference type="PROSITE-ProRule" id="PRU00302"/>
    </source>
</evidence>
<dbReference type="Ensembl" id="ENSLAFT00000029364.1">
    <property type="protein sequence ID" value="ENSLAFP00000029346.1"/>
    <property type="gene ID" value="ENSLAFG00000007463.2"/>
</dbReference>
<keyword evidence="6" id="KW-0732">Signal</keyword>
<dbReference type="STRING" id="9785.ENSLAFP00000029346"/>
<keyword evidence="5 17" id="KW-0812">Transmembrane</keyword>
<evidence type="ECO:0000256" key="12">
    <source>
        <dbReference type="ARBA" id="ARBA00023170"/>
    </source>
</evidence>
<keyword evidence="11 15" id="KW-1015">Disulfide bond</keyword>
<evidence type="ECO:0000256" key="10">
    <source>
        <dbReference type="ARBA" id="ARBA00023136"/>
    </source>
</evidence>
<feature type="compositionally biased region" description="Polar residues" evidence="16">
    <location>
        <begin position="204"/>
        <end position="213"/>
    </location>
</feature>
<protein>
    <recommendedName>
        <fullName evidence="3">Interleukin-2 receptor subunit alpha</fullName>
    </recommendedName>
</protein>
<dbReference type="CDD" id="cd00033">
    <property type="entry name" value="CCP"/>
    <property type="match status" value="1"/>
</dbReference>
<dbReference type="GeneTree" id="ENSGT00390000018872"/>
<keyword evidence="13" id="KW-0325">Glycoprotein</keyword>